<evidence type="ECO:0000313" key="2">
    <source>
        <dbReference type="EMBL" id="CAB3230361.1"/>
    </source>
</evidence>
<evidence type="ECO:0008006" key="4">
    <source>
        <dbReference type="Google" id="ProtNLM"/>
    </source>
</evidence>
<accession>A0A8S0ZGK6</accession>
<evidence type="ECO:0000256" key="1">
    <source>
        <dbReference type="SAM" id="Coils"/>
    </source>
</evidence>
<dbReference type="EMBL" id="CADEBC010000428">
    <property type="protein sequence ID" value="CAB3230361.1"/>
    <property type="molecule type" value="Genomic_DNA"/>
</dbReference>
<proteinExistence type="predicted"/>
<sequence>MEEVLKALQKIQKELDEQKITIQKSGENVTEQVTHNINIILDEKFKTLEEKYENLKDKLDNQEKRLYFLEKQARQRNIVLFGLKETELSYSNLQKIIINFINEHFTTKIDHRDIQEAKRIGKKGERPRPIIITVSTLGTKIAIFKQKKVLENTPYYIKEDYPEYILNKRKELQEQVRVKK</sequence>
<dbReference type="Gene3D" id="3.30.70.1820">
    <property type="entry name" value="L1 transposable element, RRM domain"/>
    <property type="match status" value="1"/>
</dbReference>
<protein>
    <recommendedName>
        <fullName evidence="4">Endonuclease-reverse transcriptase</fullName>
    </recommendedName>
</protein>
<dbReference type="OrthoDB" id="7417618at2759"/>
<keyword evidence="1" id="KW-0175">Coiled coil</keyword>
<evidence type="ECO:0000313" key="3">
    <source>
        <dbReference type="Proteomes" id="UP000494106"/>
    </source>
</evidence>
<organism evidence="2 3">
    <name type="scientific">Arctia plantaginis</name>
    <name type="common">Wood tiger moth</name>
    <name type="synonym">Phalaena plantaginis</name>
    <dbReference type="NCBI Taxonomy" id="874455"/>
    <lineage>
        <taxon>Eukaryota</taxon>
        <taxon>Metazoa</taxon>
        <taxon>Ecdysozoa</taxon>
        <taxon>Arthropoda</taxon>
        <taxon>Hexapoda</taxon>
        <taxon>Insecta</taxon>
        <taxon>Pterygota</taxon>
        <taxon>Neoptera</taxon>
        <taxon>Endopterygota</taxon>
        <taxon>Lepidoptera</taxon>
        <taxon>Glossata</taxon>
        <taxon>Ditrysia</taxon>
        <taxon>Noctuoidea</taxon>
        <taxon>Erebidae</taxon>
        <taxon>Arctiinae</taxon>
        <taxon>Arctia</taxon>
    </lineage>
</organism>
<feature type="coiled-coil region" evidence="1">
    <location>
        <begin position="1"/>
        <end position="72"/>
    </location>
</feature>
<gene>
    <name evidence="2" type="ORF">APLA_LOCUS4167</name>
</gene>
<dbReference type="AlphaFoldDB" id="A0A8S0ZGK6"/>
<comment type="caution">
    <text evidence="2">The sequence shown here is derived from an EMBL/GenBank/DDBJ whole genome shotgun (WGS) entry which is preliminary data.</text>
</comment>
<keyword evidence="3" id="KW-1185">Reference proteome</keyword>
<name>A0A8S0ZGK6_ARCPL</name>
<reference evidence="2 3" key="1">
    <citation type="submission" date="2020-04" db="EMBL/GenBank/DDBJ databases">
        <authorList>
            <person name="Wallbank WR R."/>
            <person name="Pardo Diaz C."/>
            <person name="Kozak K."/>
            <person name="Martin S."/>
            <person name="Jiggins C."/>
            <person name="Moest M."/>
            <person name="Warren A I."/>
            <person name="Byers J.R.P. K."/>
            <person name="Montejo-Kovacevich G."/>
            <person name="Yen C E."/>
        </authorList>
    </citation>
    <scope>NUCLEOTIDE SEQUENCE [LARGE SCALE GENOMIC DNA]</scope>
</reference>
<dbReference type="Proteomes" id="UP000494106">
    <property type="component" value="Unassembled WGS sequence"/>
</dbReference>